<evidence type="ECO:0000313" key="6">
    <source>
        <dbReference type="Proteomes" id="UP000516696"/>
    </source>
</evidence>
<dbReference type="Proteomes" id="UP000439965">
    <property type="component" value="Unassembled WGS sequence"/>
</dbReference>
<evidence type="ECO:0000313" key="2">
    <source>
        <dbReference type="EMBL" id="MDT2690140.1"/>
    </source>
</evidence>
<dbReference type="AlphaFoldDB" id="A0A1V8Z5S7"/>
<dbReference type="Proteomes" id="UP000516696">
    <property type="component" value="Chromosome"/>
</dbReference>
<name>A0A1V8Z5S7_ENTGA</name>
<reference evidence="1 7" key="4">
    <citation type="submission" date="2023-06" db="EMBL/GenBank/DDBJ databases">
        <title>Acute promotion of culturable opportunistic pathogens and persistent increase of antibiotic resistance following antibiotic exposure in mouse gut microbiota.</title>
        <authorList>
            <person name="Li L."/>
            <person name="Wang B."/>
            <person name="Sun Y."/>
            <person name="Wang M."/>
            <person name="Xu H."/>
        </authorList>
    </citation>
    <scope>NUCLEOTIDE SEQUENCE [LARGE SCALE GENOMIC DNA]</scope>
    <source>
        <strain evidence="1 7">CRI2_2</strain>
    </source>
</reference>
<reference evidence="2" key="3">
    <citation type="submission" date="2023-03" db="EMBL/GenBank/DDBJ databases">
        <authorList>
            <person name="Shen W."/>
            <person name="Cai J."/>
        </authorList>
    </citation>
    <scope>NUCLEOTIDE SEQUENCE</scope>
    <source>
        <strain evidence="2">K69-2</strain>
    </source>
</reference>
<proteinExistence type="predicted"/>
<organism evidence="3 5">
    <name type="scientific">Enterococcus gallinarum</name>
    <dbReference type="NCBI Taxonomy" id="1353"/>
    <lineage>
        <taxon>Bacteria</taxon>
        <taxon>Bacillati</taxon>
        <taxon>Bacillota</taxon>
        <taxon>Bacilli</taxon>
        <taxon>Lactobacillales</taxon>
        <taxon>Enterococcaceae</taxon>
        <taxon>Enterococcus</taxon>
    </lineage>
</organism>
<evidence type="ECO:0000313" key="5">
    <source>
        <dbReference type="Proteomes" id="UP000439965"/>
    </source>
</evidence>
<dbReference type="Pfam" id="PF01663">
    <property type="entry name" value="Phosphodiest"/>
    <property type="match status" value="1"/>
</dbReference>
<evidence type="ECO:0000313" key="4">
    <source>
        <dbReference type="EMBL" id="QOG26499.1"/>
    </source>
</evidence>
<dbReference type="EMBL" id="CP050485">
    <property type="protein sequence ID" value="QOG26499.1"/>
    <property type="molecule type" value="Genomic_DNA"/>
</dbReference>
<evidence type="ECO:0000313" key="7">
    <source>
        <dbReference type="Proteomes" id="UP001241571"/>
    </source>
</evidence>
<dbReference type="InterPro" id="IPR002591">
    <property type="entry name" value="Phosphodiest/P_Trfase"/>
</dbReference>
<reference evidence="3 5" key="1">
    <citation type="submission" date="2019-04" db="EMBL/GenBank/DDBJ databases">
        <title>Step-wise assembly of the neonatal virome modulated by breast feeding.</title>
        <authorList>
            <person name="Liang G."/>
            <person name="Bushman F."/>
        </authorList>
    </citation>
    <scope>NUCLEOTIDE SEQUENCE [LARGE SCALE GENOMIC DNA]</scope>
    <source>
        <strain evidence="3 5">E3404</strain>
    </source>
</reference>
<reference evidence="4 6" key="2">
    <citation type="submission" date="2020-03" db="EMBL/GenBank/DDBJ databases">
        <title>Characterization of ganglioside-mimicking enterococci.</title>
        <authorList>
            <person name="Patry R.T."/>
            <person name="Nothaft H."/>
            <person name="Bridger R."/>
            <person name="Shajahan A."/>
            <person name="Huynh S."/>
            <person name="Sanchez S."/>
            <person name="Azadi P."/>
            <person name="Cooper K."/>
            <person name="Miller W.G."/>
            <person name="Parker C.T."/>
            <person name="Wells L."/>
            <person name="Szymanski C.M."/>
        </authorList>
    </citation>
    <scope>NUCLEOTIDE SEQUENCE [LARGE SCALE GENOMIC DNA]</scope>
    <source>
        <strain evidence="4 6">EGM181</strain>
    </source>
</reference>
<sequence length="274" mass="30833">MSIKSQITEKLLLLVLDGCRYDTAVEQMGILNHHVDYKQAQLIKVHAEMPSSSRPLYEVLATGVPSYRNGILTNADGQHSKELSIFDLVKAAGGSTAAAAHYWQSELFNQAPYEIKRDRIQHDHKKSIQHGIFYSENQYPDSHVFADGHYLLHTYQPNLLLIHSMNIDAAGHRYTAVSKEYRKAVNQADQLIGLYLHDWLAAGYQVIVTADHGMDEYGLHGGSMAAHREVPLYIFSDIFPPDCGIEKMNQLELAPLICSLLKIDTSERMQIGRS</sequence>
<evidence type="ECO:0000313" key="1">
    <source>
        <dbReference type="EMBL" id="MDL4936004.1"/>
    </source>
</evidence>
<dbReference type="Gene3D" id="3.40.720.10">
    <property type="entry name" value="Alkaline Phosphatase, subunit A"/>
    <property type="match status" value="1"/>
</dbReference>
<dbReference type="Proteomes" id="UP001241571">
    <property type="component" value="Unassembled WGS sequence"/>
</dbReference>
<protein>
    <submittedName>
        <fullName evidence="1">Alkaline phosphatase family protein</fullName>
    </submittedName>
    <submittedName>
        <fullName evidence="3">Nucleotide pyrophosphatase</fullName>
    </submittedName>
</protein>
<dbReference type="Proteomes" id="UP001183682">
    <property type="component" value="Unassembled WGS sequence"/>
</dbReference>
<evidence type="ECO:0000313" key="3">
    <source>
        <dbReference type="EMBL" id="MXS25028.1"/>
    </source>
</evidence>
<accession>A0A1V8Z5S7</accession>
<dbReference type="SUPFAM" id="SSF53649">
    <property type="entry name" value="Alkaline phosphatase-like"/>
    <property type="match status" value="1"/>
</dbReference>
<dbReference type="EMBL" id="JASUBT010000006">
    <property type="protein sequence ID" value="MDL4936004.1"/>
    <property type="molecule type" value="Genomic_DNA"/>
</dbReference>
<dbReference type="InterPro" id="IPR017850">
    <property type="entry name" value="Alkaline_phosphatase_core_sf"/>
</dbReference>
<dbReference type="EMBL" id="JARPZN010000004">
    <property type="protein sequence ID" value="MDT2690140.1"/>
    <property type="molecule type" value="Genomic_DNA"/>
</dbReference>
<dbReference type="EMBL" id="WVTI01000002">
    <property type="protein sequence ID" value="MXS25028.1"/>
    <property type="molecule type" value="Genomic_DNA"/>
</dbReference>
<gene>
    <name evidence="4" type="ORF">EGM181_04115</name>
    <name evidence="3" type="ORF">GTI89_02910</name>
    <name evidence="2" type="ORF">P7E30_07965</name>
    <name evidence="1" type="ORF">QRX88_09785</name>
</gene>